<dbReference type="AlphaFoldDB" id="J8ZYB7"/>
<sequence>MIMWFISFKPLNELEFDRLIKSANINNKLFNQYPCFKNIYFIGSLKNINASHRIIQLSMKKFSKLKKMAELYYSKPYINKENPSDLCFTKICHRIYENSEEIFTTEDVFLVSPENFFEKIKVLRTFKLMFFLR</sequence>
<gene>
    <name evidence="1" type="ORF">EDEG_01160</name>
</gene>
<dbReference type="InParanoid" id="J8ZYB7"/>
<comment type="caution">
    <text evidence="1">The sequence shown here is derived from an EMBL/GenBank/DDBJ whole genome shotgun (WGS) entry which is preliminary data.</text>
</comment>
<accession>J8ZYB7</accession>
<reference evidence="1 2" key="1">
    <citation type="submission" date="2011-08" db="EMBL/GenBank/DDBJ databases">
        <authorList>
            <person name="Liu Z.J."/>
            <person name="Shi F.L."/>
            <person name="Lu J.Q."/>
            <person name="Li M."/>
            <person name="Wang Z.L."/>
        </authorList>
    </citation>
    <scope>NUCLEOTIDE SEQUENCE [LARGE SCALE GENOMIC DNA]</scope>
    <source>
        <strain evidence="1 2">USNM 41457</strain>
    </source>
</reference>
<keyword evidence="2" id="KW-1185">Reference proteome</keyword>
<dbReference type="EMBL" id="AFBI03000016">
    <property type="protein sequence ID" value="EJW04633.1"/>
    <property type="molecule type" value="Genomic_DNA"/>
</dbReference>
<proteinExistence type="predicted"/>
<organism evidence="1 2">
    <name type="scientific">Edhazardia aedis (strain USNM 41457)</name>
    <name type="common">Microsporidian parasite</name>
    <dbReference type="NCBI Taxonomy" id="1003232"/>
    <lineage>
        <taxon>Eukaryota</taxon>
        <taxon>Fungi</taxon>
        <taxon>Fungi incertae sedis</taxon>
        <taxon>Microsporidia</taxon>
        <taxon>Edhazardia</taxon>
    </lineage>
</organism>
<reference evidence="2" key="2">
    <citation type="submission" date="2015-07" db="EMBL/GenBank/DDBJ databases">
        <title>Contrasting host-pathogen interactions and genome evolution in two generalist and specialist microsporidian pathogens of mosquitoes.</title>
        <authorList>
            <consortium name="The Broad Institute Genomics Platform"/>
            <consortium name="The Broad Institute Genome Sequencing Center for Infectious Disease"/>
            <person name="Cuomo C.A."/>
            <person name="Sanscrainte N.D."/>
            <person name="Goldberg J.M."/>
            <person name="Heiman D."/>
            <person name="Young S."/>
            <person name="Zeng Q."/>
            <person name="Becnel J.J."/>
            <person name="Birren B.W."/>
        </authorList>
    </citation>
    <scope>NUCLEOTIDE SEQUENCE [LARGE SCALE GENOMIC DNA]</scope>
    <source>
        <strain evidence="2">USNM 41457</strain>
    </source>
</reference>
<name>J8ZYB7_EDHAE</name>
<dbReference type="HOGENOM" id="CLU_1906702_0_0_1"/>
<dbReference type="Proteomes" id="UP000003163">
    <property type="component" value="Unassembled WGS sequence"/>
</dbReference>
<dbReference type="VEuPathDB" id="MicrosporidiaDB:EDEG_01160"/>
<protein>
    <submittedName>
        <fullName evidence="1">Uncharacterized protein</fullName>
    </submittedName>
</protein>
<evidence type="ECO:0000313" key="2">
    <source>
        <dbReference type="Proteomes" id="UP000003163"/>
    </source>
</evidence>
<evidence type="ECO:0000313" key="1">
    <source>
        <dbReference type="EMBL" id="EJW04633.1"/>
    </source>
</evidence>